<name>A0AAD3TC53_NEPGR</name>
<comment type="caution">
    <text evidence="2">The sequence shown here is derived from an EMBL/GenBank/DDBJ whole genome shotgun (WGS) entry which is preliminary data.</text>
</comment>
<accession>A0AAD3TC53</accession>
<dbReference type="AlphaFoldDB" id="A0AAD3TC53"/>
<protein>
    <submittedName>
        <fullName evidence="2">Uncharacterized protein</fullName>
    </submittedName>
</protein>
<feature type="region of interest" description="Disordered" evidence="1">
    <location>
        <begin position="1"/>
        <end position="42"/>
    </location>
</feature>
<evidence type="ECO:0000256" key="1">
    <source>
        <dbReference type="SAM" id="MobiDB-lite"/>
    </source>
</evidence>
<dbReference type="Proteomes" id="UP001279734">
    <property type="component" value="Unassembled WGS sequence"/>
</dbReference>
<dbReference type="EMBL" id="BSYO01000031">
    <property type="protein sequence ID" value="GMH26544.1"/>
    <property type="molecule type" value="Genomic_DNA"/>
</dbReference>
<organism evidence="2 3">
    <name type="scientific">Nepenthes gracilis</name>
    <name type="common">Slender pitcher plant</name>
    <dbReference type="NCBI Taxonomy" id="150966"/>
    <lineage>
        <taxon>Eukaryota</taxon>
        <taxon>Viridiplantae</taxon>
        <taxon>Streptophyta</taxon>
        <taxon>Embryophyta</taxon>
        <taxon>Tracheophyta</taxon>
        <taxon>Spermatophyta</taxon>
        <taxon>Magnoliopsida</taxon>
        <taxon>eudicotyledons</taxon>
        <taxon>Gunneridae</taxon>
        <taxon>Pentapetalae</taxon>
        <taxon>Caryophyllales</taxon>
        <taxon>Nepenthaceae</taxon>
        <taxon>Nepenthes</taxon>
    </lineage>
</organism>
<proteinExistence type="predicted"/>
<evidence type="ECO:0000313" key="3">
    <source>
        <dbReference type="Proteomes" id="UP001279734"/>
    </source>
</evidence>
<reference evidence="2" key="1">
    <citation type="submission" date="2023-05" db="EMBL/GenBank/DDBJ databases">
        <title>Nepenthes gracilis genome sequencing.</title>
        <authorList>
            <person name="Fukushima K."/>
        </authorList>
    </citation>
    <scope>NUCLEOTIDE SEQUENCE</scope>
    <source>
        <strain evidence="2">SING2019-196</strain>
    </source>
</reference>
<keyword evidence="3" id="KW-1185">Reference proteome</keyword>
<sequence>MLQIRDSPERATKQWATSSGSSSSDDRAIVDLGRSANGPSRRMASILPLSSHSAPKIAGSAEGDKSLVLPTSAVANPEVDV</sequence>
<feature type="compositionally biased region" description="Basic and acidic residues" evidence="1">
    <location>
        <begin position="1"/>
        <end position="12"/>
    </location>
</feature>
<gene>
    <name evidence="2" type="ORF">Nepgr_028387</name>
</gene>
<evidence type="ECO:0000313" key="2">
    <source>
        <dbReference type="EMBL" id="GMH26544.1"/>
    </source>
</evidence>